<comment type="caution">
    <text evidence="2">The sequence shown here is derived from an EMBL/GenBank/DDBJ whole genome shotgun (WGS) entry which is preliminary data.</text>
</comment>
<dbReference type="Proteomes" id="UP001217417">
    <property type="component" value="Unassembled WGS sequence"/>
</dbReference>
<protein>
    <submittedName>
        <fullName evidence="2">Uncharacterized protein</fullName>
    </submittedName>
</protein>
<organism evidence="2 3">
    <name type="scientific">Lipomyces tetrasporus</name>
    <dbReference type="NCBI Taxonomy" id="54092"/>
    <lineage>
        <taxon>Eukaryota</taxon>
        <taxon>Fungi</taxon>
        <taxon>Dikarya</taxon>
        <taxon>Ascomycota</taxon>
        <taxon>Saccharomycotina</taxon>
        <taxon>Lipomycetes</taxon>
        <taxon>Lipomycetales</taxon>
        <taxon>Lipomycetaceae</taxon>
        <taxon>Lipomyces</taxon>
    </lineage>
</organism>
<evidence type="ECO:0000313" key="2">
    <source>
        <dbReference type="EMBL" id="KAJ8098190.1"/>
    </source>
</evidence>
<reference evidence="2" key="1">
    <citation type="submission" date="2023-03" db="EMBL/GenBank/DDBJ databases">
        <title>Near-Complete genome sequence of Lipomyces tetrasporous NRRL Y-64009, an oleaginous yeast capable of growing on lignocellulosic hydrolysates.</title>
        <authorList>
            <consortium name="Lawrence Berkeley National Laboratory"/>
            <person name="Jagtap S.S."/>
            <person name="Liu J.-J."/>
            <person name="Walukiewicz H.E."/>
            <person name="Pangilinan J."/>
            <person name="Lipzen A."/>
            <person name="Ahrendt S."/>
            <person name="Koriabine M."/>
            <person name="Cobaugh K."/>
            <person name="Salamov A."/>
            <person name="Yoshinaga Y."/>
            <person name="Ng V."/>
            <person name="Daum C."/>
            <person name="Grigoriev I.V."/>
            <person name="Slininger P.J."/>
            <person name="Dien B.S."/>
            <person name="Jin Y.-S."/>
            <person name="Rao C.V."/>
        </authorList>
    </citation>
    <scope>NUCLEOTIDE SEQUENCE</scope>
    <source>
        <strain evidence="2">NRRL Y-64009</strain>
    </source>
</reference>
<feature type="region of interest" description="Disordered" evidence="1">
    <location>
        <begin position="25"/>
        <end position="73"/>
    </location>
</feature>
<dbReference type="AlphaFoldDB" id="A0AAD7QND4"/>
<keyword evidence="3" id="KW-1185">Reference proteome</keyword>
<feature type="compositionally biased region" description="Basic and acidic residues" evidence="1">
    <location>
        <begin position="29"/>
        <end position="42"/>
    </location>
</feature>
<gene>
    <name evidence="2" type="ORF">POJ06DRAFT_296733</name>
</gene>
<evidence type="ECO:0000256" key="1">
    <source>
        <dbReference type="SAM" id="MobiDB-lite"/>
    </source>
</evidence>
<proteinExistence type="predicted"/>
<accession>A0AAD7QND4</accession>
<dbReference type="SUPFAM" id="SSF140996">
    <property type="entry name" value="Hermes dimerisation domain"/>
    <property type="match status" value="1"/>
</dbReference>
<name>A0AAD7QND4_9ASCO</name>
<dbReference type="RefSeq" id="XP_056041640.1">
    <property type="nucleotide sequence ID" value="XM_056190569.1"/>
</dbReference>
<sequence>MDQMDTMVTRGKLIDYFVLNDGNDEEAPLEDRLDSSHHHDSGDTSAVESSQEIPDDAGLTCQPQSSRDIEPSKSESKSWQCWDYFDITDVNRPWILKKSNIRKTINREICCSRHSIEAQERPEPAKKPKSSILTYIGQREKLSSQKLLEKNILRWIVADRQPFTTIESEAFRQIFHDIPGITLPFMSRSVLRQRLVDDFAAQLIAHLQNNSSFSGRVD</sequence>
<dbReference type="GeneID" id="80885735"/>
<dbReference type="EMBL" id="JARPMG010000009">
    <property type="protein sequence ID" value="KAJ8098190.1"/>
    <property type="molecule type" value="Genomic_DNA"/>
</dbReference>
<evidence type="ECO:0000313" key="3">
    <source>
        <dbReference type="Proteomes" id="UP001217417"/>
    </source>
</evidence>